<dbReference type="Pfam" id="PF01547">
    <property type="entry name" value="SBP_bac_1"/>
    <property type="match status" value="1"/>
</dbReference>
<accession>F8DDB7</accession>
<geneLocation type="plasmid" evidence="2 3">
    <name>pHALXA01</name>
</geneLocation>
<dbReference type="InterPro" id="IPR006059">
    <property type="entry name" value="SBP"/>
</dbReference>
<dbReference type="Gene3D" id="3.40.190.10">
    <property type="entry name" value="Periplasmic binding protein-like II"/>
    <property type="match status" value="2"/>
</dbReference>
<name>F8DDB7_HALXS</name>
<dbReference type="KEGG" id="hxa:Halxa_0403"/>
<dbReference type="HOGENOM" id="CLU_041387_0_0_2"/>
<evidence type="ECO:0000256" key="1">
    <source>
        <dbReference type="SAM" id="MobiDB-lite"/>
    </source>
</evidence>
<reference evidence="3" key="1">
    <citation type="journal article" date="2012" name="Stand. Genomic Sci.">
        <title>Complete genome sequence of Halopiger xanaduensis type strain (SH-6(T)).</title>
        <authorList>
            <person name="Anderson I."/>
            <person name="Tindall B.J."/>
            <person name="Rohde M."/>
            <person name="Lucas S."/>
            <person name="Han J."/>
            <person name="Lapidus A."/>
            <person name="Cheng J.F."/>
            <person name="Goodwin L."/>
            <person name="Pitluck S."/>
            <person name="Peters L."/>
            <person name="Pati A."/>
            <person name="Mikhailova N."/>
            <person name="Pagani I."/>
            <person name="Teshima H."/>
            <person name="Han C."/>
            <person name="Tapia R."/>
            <person name="Land M."/>
            <person name="Woyke T."/>
            <person name="Klenk H.P."/>
            <person name="Kyrpides N."/>
            <person name="Ivanova N."/>
        </authorList>
    </citation>
    <scope>NUCLEOTIDE SEQUENCE [LARGE SCALE GENOMIC DNA]</scope>
    <source>
        <strain evidence="3">DSM 18323 / JCM 14033 / SH-6</strain>
        <plasmid evidence="3">Plasmid pHALXA01</plasmid>
    </source>
</reference>
<keyword evidence="3" id="KW-1185">Reference proteome</keyword>
<feature type="compositionally biased region" description="Basic residues" evidence="1">
    <location>
        <begin position="9"/>
        <end position="23"/>
    </location>
</feature>
<evidence type="ECO:0000313" key="2">
    <source>
        <dbReference type="EMBL" id="AEH39006.1"/>
    </source>
</evidence>
<sequence>MDERANHGSSKKPRNKRQISRRRVLSATGAAGVAGFAGCINSGGGGGNGDSGGLDIGEYDGEEVTLEYATAPLFGDIQDELVESMHNAGLPENISVEFSTGVWGADDQQDRYTQILQAGQSTPDIMLTNFSYTSAFAPRGWLVDLNEALPQEKLDELESDYHQTMVDSMRWEGGLYGIPQFVDIPAILYRKDYVENAGYDPEGENWATEPMTWSEFSEIVSDTVEENDLDHGYTLTLNQRTIAHQTGYEKLVTMGGNYFGDMENQHGPIGDRPITVDDEPVVETLRLLRTFMHGSDDEYALEDISGGILPSEALGWDTQPSQESFQAGQAAFHRNWSYAIAQFAGEDAFGEDLGVMPFPYGVSKEEAKYEGTGGTNATLGGWHLSLNPNSENLAAAVELIQAMTSDQFYLDIFELTGSTPPKPELYESDQAEEVPIMNRYLDTLRLQSENQWVHPINAIWDSQSEAIADEFTACLEQEQSPEEAAAAAQEAVEEIEQTEA</sequence>
<proteinExistence type="predicted"/>
<evidence type="ECO:0000313" key="3">
    <source>
        <dbReference type="Proteomes" id="UP000006794"/>
    </source>
</evidence>
<dbReference type="PANTHER" id="PTHR43649">
    <property type="entry name" value="ARABINOSE-BINDING PROTEIN-RELATED"/>
    <property type="match status" value="1"/>
</dbReference>
<feature type="compositionally biased region" description="Acidic residues" evidence="1">
    <location>
        <begin position="491"/>
        <end position="500"/>
    </location>
</feature>
<dbReference type="SUPFAM" id="SSF53850">
    <property type="entry name" value="Periplasmic binding protein-like II"/>
    <property type="match status" value="1"/>
</dbReference>
<dbReference type="GeneID" id="10795274"/>
<dbReference type="InterPro" id="IPR050490">
    <property type="entry name" value="Bact_solute-bd_prot1"/>
</dbReference>
<dbReference type="PANTHER" id="PTHR43649:SF12">
    <property type="entry name" value="DIACETYLCHITOBIOSE BINDING PROTEIN DASA"/>
    <property type="match status" value="1"/>
</dbReference>
<dbReference type="AlphaFoldDB" id="F8DDB7"/>
<organism evidence="2 3">
    <name type="scientific">Halopiger xanaduensis (strain DSM 18323 / JCM 14033 / SH-6)</name>
    <dbReference type="NCBI Taxonomy" id="797210"/>
    <lineage>
        <taxon>Archaea</taxon>
        <taxon>Methanobacteriati</taxon>
        <taxon>Methanobacteriota</taxon>
        <taxon>Stenosarchaea group</taxon>
        <taxon>Halobacteria</taxon>
        <taxon>Halobacteriales</taxon>
        <taxon>Natrialbaceae</taxon>
        <taxon>Halopiger</taxon>
    </lineage>
</organism>
<feature type="region of interest" description="Disordered" evidence="1">
    <location>
        <begin position="1"/>
        <end position="23"/>
    </location>
</feature>
<gene>
    <name evidence="2" type="ordered locus">Halxa_0403</name>
</gene>
<dbReference type="EMBL" id="CP002840">
    <property type="protein sequence ID" value="AEH39006.1"/>
    <property type="molecule type" value="Genomic_DNA"/>
</dbReference>
<dbReference type="RefSeq" id="WP_013875734.1">
    <property type="nucleotide sequence ID" value="NC_015658.1"/>
</dbReference>
<feature type="compositionally biased region" description="Low complexity" evidence="1">
    <location>
        <begin position="479"/>
        <end position="490"/>
    </location>
</feature>
<feature type="region of interest" description="Disordered" evidence="1">
    <location>
        <begin position="479"/>
        <end position="500"/>
    </location>
</feature>
<dbReference type="OrthoDB" id="328108at2157"/>
<protein>
    <submittedName>
        <fullName evidence="2">Extracellular solute-binding protein family 1</fullName>
    </submittedName>
</protein>
<keyword evidence="2" id="KW-0614">Plasmid</keyword>
<dbReference type="Proteomes" id="UP000006794">
    <property type="component" value="Plasmid pHALXA01"/>
</dbReference>